<dbReference type="Proteomes" id="UP000728032">
    <property type="component" value="Unassembled WGS sequence"/>
</dbReference>
<dbReference type="InterPro" id="IPR000719">
    <property type="entry name" value="Prot_kinase_dom"/>
</dbReference>
<dbReference type="PROSITE" id="PS50011">
    <property type="entry name" value="PROTEIN_KINASE_DOM"/>
    <property type="match status" value="1"/>
</dbReference>
<dbReference type="AlphaFoldDB" id="A0A7R9LRH3"/>
<evidence type="ECO:0000313" key="8">
    <source>
        <dbReference type="Proteomes" id="UP000728032"/>
    </source>
</evidence>
<dbReference type="GO" id="GO:0005634">
    <property type="term" value="C:nucleus"/>
    <property type="evidence" value="ECO:0007669"/>
    <property type="project" value="TreeGrafter"/>
</dbReference>
<evidence type="ECO:0000256" key="3">
    <source>
        <dbReference type="ARBA" id="ARBA00022777"/>
    </source>
</evidence>
<keyword evidence="4" id="KW-0067">ATP-binding</keyword>
<dbReference type="GO" id="GO:0004672">
    <property type="term" value="F:protein kinase activity"/>
    <property type="evidence" value="ECO:0007669"/>
    <property type="project" value="InterPro"/>
</dbReference>
<evidence type="ECO:0000313" key="7">
    <source>
        <dbReference type="EMBL" id="CAD7646406.1"/>
    </source>
</evidence>
<dbReference type="GO" id="GO:0005524">
    <property type="term" value="F:ATP binding"/>
    <property type="evidence" value="ECO:0007669"/>
    <property type="project" value="UniProtKB-KW"/>
</dbReference>
<sequence length="76" mass="8980">MEFCSHSLQNILEVKPQIIHRDLKPDNILIEHNVRKGRFLKLCDFGLATVHDKRVHYRTTKKHTEDVGDILYILTK</sequence>
<keyword evidence="8" id="KW-1185">Reference proteome</keyword>
<evidence type="ECO:0000256" key="5">
    <source>
        <dbReference type="ARBA" id="ARBA00037982"/>
    </source>
</evidence>
<evidence type="ECO:0000256" key="1">
    <source>
        <dbReference type="ARBA" id="ARBA00022679"/>
    </source>
</evidence>
<dbReference type="EMBL" id="CAJPVJ010002358">
    <property type="protein sequence ID" value="CAG2166191.1"/>
    <property type="molecule type" value="Genomic_DNA"/>
</dbReference>
<dbReference type="GO" id="GO:0005737">
    <property type="term" value="C:cytoplasm"/>
    <property type="evidence" value="ECO:0007669"/>
    <property type="project" value="TreeGrafter"/>
</dbReference>
<reference evidence="7" key="1">
    <citation type="submission" date="2020-11" db="EMBL/GenBank/DDBJ databases">
        <authorList>
            <person name="Tran Van P."/>
        </authorList>
    </citation>
    <scope>NUCLEOTIDE SEQUENCE</scope>
</reference>
<dbReference type="InterPro" id="IPR050339">
    <property type="entry name" value="CC_SR_Kinase"/>
</dbReference>
<dbReference type="InterPro" id="IPR008271">
    <property type="entry name" value="Ser/Thr_kinase_AS"/>
</dbReference>
<feature type="domain" description="Protein kinase" evidence="6">
    <location>
        <begin position="1"/>
        <end position="76"/>
    </location>
</feature>
<dbReference type="PROSITE" id="PS00108">
    <property type="entry name" value="PROTEIN_KINASE_ST"/>
    <property type="match status" value="1"/>
</dbReference>
<keyword evidence="2" id="KW-0547">Nucleotide-binding</keyword>
<gene>
    <name evidence="7" type="ORF">ONB1V03_LOCUS5718</name>
</gene>
<keyword evidence="1" id="KW-0808">Transferase</keyword>
<organism evidence="7">
    <name type="scientific">Oppiella nova</name>
    <dbReference type="NCBI Taxonomy" id="334625"/>
    <lineage>
        <taxon>Eukaryota</taxon>
        <taxon>Metazoa</taxon>
        <taxon>Ecdysozoa</taxon>
        <taxon>Arthropoda</taxon>
        <taxon>Chelicerata</taxon>
        <taxon>Arachnida</taxon>
        <taxon>Acari</taxon>
        <taxon>Acariformes</taxon>
        <taxon>Sarcoptiformes</taxon>
        <taxon>Oribatida</taxon>
        <taxon>Brachypylina</taxon>
        <taxon>Oppioidea</taxon>
        <taxon>Oppiidae</taxon>
        <taxon>Oppiella</taxon>
    </lineage>
</organism>
<dbReference type="Pfam" id="PF00069">
    <property type="entry name" value="Pkinase"/>
    <property type="match status" value="1"/>
</dbReference>
<dbReference type="OrthoDB" id="248923at2759"/>
<dbReference type="PANTHER" id="PTHR11042">
    <property type="entry name" value="EUKARYOTIC TRANSLATION INITIATION FACTOR 2-ALPHA KINASE EIF2-ALPHA KINASE -RELATED"/>
    <property type="match status" value="1"/>
</dbReference>
<keyword evidence="3" id="KW-0418">Kinase</keyword>
<dbReference type="EMBL" id="OC917183">
    <property type="protein sequence ID" value="CAD7646406.1"/>
    <property type="molecule type" value="Genomic_DNA"/>
</dbReference>
<evidence type="ECO:0000259" key="6">
    <source>
        <dbReference type="PROSITE" id="PS50011"/>
    </source>
</evidence>
<name>A0A7R9LRH3_9ACAR</name>
<dbReference type="InterPro" id="IPR011009">
    <property type="entry name" value="Kinase-like_dom_sf"/>
</dbReference>
<proteinExistence type="inferred from homology"/>
<dbReference type="SUPFAM" id="SSF56112">
    <property type="entry name" value="Protein kinase-like (PK-like)"/>
    <property type="match status" value="1"/>
</dbReference>
<accession>A0A7R9LRH3</accession>
<comment type="similarity">
    <text evidence="5">Belongs to the protein kinase superfamily. Ser/Thr protein kinase family. GCN2 subfamily.</text>
</comment>
<dbReference type="Gene3D" id="1.10.510.10">
    <property type="entry name" value="Transferase(Phosphotransferase) domain 1"/>
    <property type="match status" value="1"/>
</dbReference>
<protein>
    <recommendedName>
        <fullName evidence="6">Protein kinase domain-containing protein</fullName>
    </recommendedName>
</protein>
<evidence type="ECO:0000256" key="2">
    <source>
        <dbReference type="ARBA" id="ARBA00022741"/>
    </source>
</evidence>
<evidence type="ECO:0000256" key="4">
    <source>
        <dbReference type="ARBA" id="ARBA00022840"/>
    </source>
</evidence>